<evidence type="ECO:0000313" key="1">
    <source>
        <dbReference type="EMBL" id="QZD90011.1"/>
    </source>
</evidence>
<dbReference type="Proteomes" id="UP000824281">
    <property type="component" value="Chromosome"/>
</dbReference>
<evidence type="ECO:0000313" key="2">
    <source>
        <dbReference type="Proteomes" id="UP000824281"/>
    </source>
</evidence>
<accession>A0ABX8ZLW4</accession>
<protein>
    <submittedName>
        <fullName evidence="1">Uncharacterized protein</fullName>
    </submittedName>
</protein>
<gene>
    <name evidence="1" type="ORF">K3148_00925</name>
</gene>
<name>A0ABX8ZLW4_9SPHN</name>
<dbReference type="EMBL" id="CP081295">
    <property type="protein sequence ID" value="QZD90011.1"/>
    <property type="molecule type" value="Genomic_DNA"/>
</dbReference>
<dbReference type="Pfam" id="PF19135">
    <property type="entry name" value="DUF5818"/>
    <property type="match status" value="1"/>
</dbReference>
<proteinExistence type="predicted"/>
<sequence length="188" mass="19849">MEGRVENGAECPLVRTPDGQVWSVNFGEADFGAGDYVRISGKIADASFCMQGRGTILPDRIDAVAPPAADRDPARSGGIVLDRKYVSGAWVAKGLDANCSDPDFRIKTSAAGTILNGNISRHDNSALVVLDSYPRIDLDEPMDDLPIEGRGPDGLAVLRPATDAAYDPISIGSATIEDDGIVFVKCAQ</sequence>
<dbReference type="InterPro" id="IPR043856">
    <property type="entry name" value="DUF5818"/>
</dbReference>
<keyword evidence="2" id="KW-1185">Reference proteome</keyword>
<organism evidence="1 2">
    <name type="scientific">Qipengyuania aurantiaca</name>
    <dbReference type="NCBI Taxonomy" id="2867233"/>
    <lineage>
        <taxon>Bacteria</taxon>
        <taxon>Pseudomonadati</taxon>
        <taxon>Pseudomonadota</taxon>
        <taxon>Alphaproteobacteria</taxon>
        <taxon>Sphingomonadales</taxon>
        <taxon>Erythrobacteraceae</taxon>
        <taxon>Qipengyuania</taxon>
    </lineage>
</organism>
<reference evidence="1 2" key="1">
    <citation type="submission" date="2021-08" db="EMBL/GenBank/DDBJ databases">
        <title>Comparative Genomics Analysis of the Genus Qipengyuania Reveals Extensive Genetic Diversity and Metabolic Versatility, Including the Description of Fifteen Novel Species.</title>
        <authorList>
            <person name="Liu Y."/>
        </authorList>
    </citation>
    <scope>NUCLEOTIDE SEQUENCE [LARGE SCALE GENOMIC DNA]</scope>
    <source>
        <strain evidence="1 2">1NDH13</strain>
    </source>
</reference>